<accession>A0A0L0MWA7</accession>
<reference evidence="1 2" key="1">
    <citation type="journal article" date="2015" name="BMC Genomics">
        <title>The genome of the truffle-parasite Tolypocladium ophioglossoides and the evolution of antifungal peptaibiotics.</title>
        <authorList>
            <person name="Quandt C.A."/>
            <person name="Bushley K.E."/>
            <person name="Spatafora J.W."/>
        </authorList>
    </citation>
    <scope>NUCLEOTIDE SEQUENCE [LARGE SCALE GENOMIC DNA]</scope>
    <source>
        <strain evidence="1 2">CBS 100239</strain>
    </source>
</reference>
<organism evidence="1 2">
    <name type="scientific">Tolypocladium ophioglossoides (strain CBS 100239)</name>
    <name type="common">Snaketongue truffleclub</name>
    <name type="synonym">Elaphocordyceps ophioglossoides</name>
    <dbReference type="NCBI Taxonomy" id="1163406"/>
    <lineage>
        <taxon>Eukaryota</taxon>
        <taxon>Fungi</taxon>
        <taxon>Dikarya</taxon>
        <taxon>Ascomycota</taxon>
        <taxon>Pezizomycotina</taxon>
        <taxon>Sordariomycetes</taxon>
        <taxon>Hypocreomycetidae</taxon>
        <taxon>Hypocreales</taxon>
        <taxon>Ophiocordycipitaceae</taxon>
        <taxon>Tolypocladium</taxon>
    </lineage>
</organism>
<sequence>ISPRSYLIDYTNHLFRRTLSTVRRTIENIPVKAFRPSITYKIIYFIYLRESDYVLPSTSSTLATSEPLKKSILEYSGLSNIRISGRIHKIYRIEDECYIAYKHMPQSLEEENRIIVNSLKNVRDLDHVMMELIKGYAKEGTSIRLDNPDR</sequence>
<feature type="non-terminal residue" evidence="1">
    <location>
        <position position="1"/>
    </location>
</feature>
<proteinExistence type="predicted"/>
<keyword evidence="2" id="KW-1185">Reference proteome</keyword>
<dbReference type="AlphaFoldDB" id="A0A0L0MWA7"/>
<name>A0A0L0MWA7_TOLOC</name>
<dbReference type="Proteomes" id="UP000036947">
    <property type="component" value="Unassembled WGS sequence"/>
</dbReference>
<gene>
    <name evidence="1" type="ORF">TOPH_09218</name>
</gene>
<dbReference type="EMBL" id="LFRF01000075">
    <property type="protein sequence ID" value="KND86157.1"/>
    <property type="molecule type" value="Genomic_DNA"/>
</dbReference>
<dbReference type="OrthoDB" id="5121348at2759"/>
<comment type="caution">
    <text evidence="1">The sequence shown here is derived from an EMBL/GenBank/DDBJ whole genome shotgun (WGS) entry which is preliminary data.</text>
</comment>
<evidence type="ECO:0000313" key="2">
    <source>
        <dbReference type="Proteomes" id="UP000036947"/>
    </source>
</evidence>
<protein>
    <submittedName>
        <fullName evidence="1">Uncharacterized protein</fullName>
    </submittedName>
</protein>
<evidence type="ECO:0000313" key="1">
    <source>
        <dbReference type="EMBL" id="KND86157.1"/>
    </source>
</evidence>